<comment type="caution">
    <text evidence="1">The sequence shown here is derived from an EMBL/GenBank/DDBJ whole genome shotgun (WGS) entry which is preliminary data.</text>
</comment>
<name>A0ACA9QLC9_9GLOM</name>
<dbReference type="Proteomes" id="UP000789920">
    <property type="component" value="Unassembled WGS sequence"/>
</dbReference>
<protein>
    <submittedName>
        <fullName evidence="1">24626_t:CDS:1</fullName>
    </submittedName>
</protein>
<gene>
    <name evidence="1" type="ORF">RPERSI_LOCUS14657</name>
</gene>
<reference evidence="1" key="1">
    <citation type="submission" date="2021-06" db="EMBL/GenBank/DDBJ databases">
        <authorList>
            <person name="Kallberg Y."/>
            <person name="Tangrot J."/>
            <person name="Rosling A."/>
        </authorList>
    </citation>
    <scope>NUCLEOTIDE SEQUENCE</scope>
    <source>
        <strain evidence="1">MA461A</strain>
    </source>
</reference>
<accession>A0ACA9QLC9</accession>
<keyword evidence="2" id="KW-1185">Reference proteome</keyword>
<proteinExistence type="predicted"/>
<organism evidence="1 2">
    <name type="scientific">Racocetra persica</name>
    <dbReference type="NCBI Taxonomy" id="160502"/>
    <lineage>
        <taxon>Eukaryota</taxon>
        <taxon>Fungi</taxon>
        <taxon>Fungi incertae sedis</taxon>
        <taxon>Mucoromycota</taxon>
        <taxon>Glomeromycotina</taxon>
        <taxon>Glomeromycetes</taxon>
        <taxon>Diversisporales</taxon>
        <taxon>Gigasporaceae</taxon>
        <taxon>Racocetra</taxon>
    </lineage>
</organism>
<sequence length="51" mass="5980">MPPLRKKPKKYVQQTLTNILAVSKRDPEEHKYPNKRLKSSDKSDIQNETIS</sequence>
<dbReference type="EMBL" id="CAJVQC010034138">
    <property type="protein sequence ID" value="CAG8755729.1"/>
    <property type="molecule type" value="Genomic_DNA"/>
</dbReference>
<evidence type="ECO:0000313" key="1">
    <source>
        <dbReference type="EMBL" id="CAG8755729.1"/>
    </source>
</evidence>
<feature type="non-terminal residue" evidence="1">
    <location>
        <position position="51"/>
    </location>
</feature>
<evidence type="ECO:0000313" key="2">
    <source>
        <dbReference type="Proteomes" id="UP000789920"/>
    </source>
</evidence>